<gene>
    <name evidence="1" type="ORF">MTR67_026232</name>
</gene>
<evidence type="ECO:0000313" key="2">
    <source>
        <dbReference type="Proteomes" id="UP001234989"/>
    </source>
</evidence>
<dbReference type="AlphaFoldDB" id="A0AAF0QYJ0"/>
<dbReference type="Proteomes" id="UP001234989">
    <property type="component" value="Chromosome 6"/>
</dbReference>
<reference evidence="1" key="1">
    <citation type="submission" date="2023-08" db="EMBL/GenBank/DDBJ databases">
        <title>A de novo genome assembly of Solanum verrucosum Schlechtendal, a Mexican diploid species geographically isolated from the other diploid A-genome species in potato relatives.</title>
        <authorList>
            <person name="Hosaka K."/>
        </authorList>
    </citation>
    <scope>NUCLEOTIDE SEQUENCE</scope>
    <source>
        <tissue evidence="1">Young leaves</tissue>
    </source>
</reference>
<organism evidence="1 2">
    <name type="scientific">Solanum verrucosum</name>
    <dbReference type="NCBI Taxonomy" id="315347"/>
    <lineage>
        <taxon>Eukaryota</taxon>
        <taxon>Viridiplantae</taxon>
        <taxon>Streptophyta</taxon>
        <taxon>Embryophyta</taxon>
        <taxon>Tracheophyta</taxon>
        <taxon>Spermatophyta</taxon>
        <taxon>Magnoliopsida</taxon>
        <taxon>eudicotyledons</taxon>
        <taxon>Gunneridae</taxon>
        <taxon>Pentapetalae</taxon>
        <taxon>asterids</taxon>
        <taxon>lamiids</taxon>
        <taxon>Solanales</taxon>
        <taxon>Solanaceae</taxon>
        <taxon>Solanoideae</taxon>
        <taxon>Solaneae</taxon>
        <taxon>Solanum</taxon>
    </lineage>
</organism>
<keyword evidence="2" id="KW-1185">Reference proteome</keyword>
<accession>A0AAF0QYJ0</accession>
<dbReference type="EMBL" id="CP133617">
    <property type="protein sequence ID" value="WMV32847.1"/>
    <property type="molecule type" value="Genomic_DNA"/>
</dbReference>
<name>A0AAF0QYJ0_SOLVR</name>
<evidence type="ECO:0000313" key="1">
    <source>
        <dbReference type="EMBL" id="WMV32847.1"/>
    </source>
</evidence>
<protein>
    <submittedName>
        <fullName evidence="1">Uncharacterized protein</fullName>
    </submittedName>
</protein>
<proteinExistence type="predicted"/>
<sequence>MLSCILKKVEGSNTVLKEIKEETVTSHSVFIMQVETQMGQISSHLNQRQQGGKGSRRRGFLEKLWQTPKMMLKWVLASCHDVN</sequence>